<dbReference type="AlphaFoldDB" id="A0A6M3KB30"/>
<name>A0A6M3KB30_9ZZZZ</name>
<proteinExistence type="predicted"/>
<dbReference type="EMBL" id="MT142356">
    <property type="protein sequence ID" value="QJA78854.1"/>
    <property type="molecule type" value="Genomic_DNA"/>
</dbReference>
<evidence type="ECO:0000313" key="1">
    <source>
        <dbReference type="EMBL" id="QJA78854.1"/>
    </source>
</evidence>
<reference evidence="1" key="1">
    <citation type="submission" date="2020-03" db="EMBL/GenBank/DDBJ databases">
        <title>The deep terrestrial virosphere.</title>
        <authorList>
            <person name="Holmfeldt K."/>
            <person name="Nilsson E."/>
            <person name="Simone D."/>
            <person name="Lopez-Fernandez M."/>
            <person name="Wu X."/>
            <person name="de Brujin I."/>
            <person name="Lundin D."/>
            <person name="Andersson A."/>
            <person name="Bertilsson S."/>
            <person name="Dopson M."/>
        </authorList>
    </citation>
    <scope>NUCLEOTIDE SEQUENCE</scope>
    <source>
        <strain evidence="1">MM415A00980</strain>
    </source>
</reference>
<gene>
    <name evidence="1" type="ORF">MM415A00980_0015</name>
</gene>
<organism evidence="1">
    <name type="scientific">viral metagenome</name>
    <dbReference type="NCBI Taxonomy" id="1070528"/>
    <lineage>
        <taxon>unclassified sequences</taxon>
        <taxon>metagenomes</taxon>
        <taxon>organismal metagenomes</taxon>
    </lineage>
</organism>
<protein>
    <submittedName>
        <fullName evidence="1">Uncharacterized protein</fullName>
    </submittedName>
</protein>
<sequence>MKYFLTNTGYSFSSQIARVSTTINIATDDYVADPPAGKILWTESVSVEKNIFYAPGDWYVDGKAELTQKCQAIINSFIANMTHIASVTGFTDTDALIADIILTVEGGLV</sequence>
<accession>A0A6M3KB30</accession>